<evidence type="ECO:0000256" key="4">
    <source>
        <dbReference type="ARBA" id="ARBA00012155"/>
    </source>
</evidence>
<keyword evidence="7" id="KW-0489">Methyltransferase</keyword>
<evidence type="ECO:0000313" key="19">
    <source>
        <dbReference type="Proteomes" id="UP000308768"/>
    </source>
</evidence>
<dbReference type="AlphaFoldDB" id="A0A4V5NF35"/>
<dbReference type="SUPFAM" id="SSF53335">
    <property type="entry name" value="S-adenosyl-L-methionine-dependent methyltransferases"/>
    <property type="match status" value="1"/>
</dbReference>
<dbReference type="SUPFAM" id="SSF51197">
    <property type="entry name" value="Clavaminate synthase-like"/>
    <property type="match status" value="1"/>
</dbReference>
<protein>
    <recommendedName>
        <fullName evidence="6">tRNA wybutosine-synthesizing protein 4</fullName>
        <ecNumber evidence="5">2.1.1.290</ecNumber>
        <ecNumber evidence="4">2.3.1.231</ecNumber>
    </recommendedName>
    <alternativeName>
        <fullName evidence="13">Leucine carboxyl methyltransferase 2</fullName>
    </alternativeName>
    <alternativeName>
        <fullName evidence="14">tRNA(Phe) (7-(3-amino-3-(methoxycarbonyl)propyl)wyosine(37)-N)-methoxycarbonyltransferase</fullName>
    </alternativeName>
    <alternativeName>
        <fullName evidence="12">tRNA(Phe) (7-(3-amino-3-carboxypropyl)wyosine(37)-O)-methyltransferase</fullName>
    </alternativeName>
</protein>
<dbReference type="EC" id="2.3.1.231" evidence="4"/>
<dbReference type="Pfam" id="PF13621">
    <property type="entry name" value="Cupin_8"/>
    <property type="match status" value="1"/>
</dbReference>
<evidence type="ECO:0000256" key="13">
    <source>
        <dbReference type="ARBA" id="ARBA00030231"/>
    </source>
</evidence>
<proteinExistence type="inferred from homology"/>
<evidence type="ECO:0000256" key="12">
    <source>
        <dbReference type="ARBA" id="ARBA00029750"/>
    </source>
</evidence>
<dbReference type="Gene3D" id="6.10.140.1470">
    <property type="match status" value="1"/>
</dbReference>
<dbReference type="GO" id="GO:0030488">
    <property type="term" value="P:tRNA methylation"/>
    <property type="evidence" value="ECO:0007669"/>
    <property type="project" value="TreeGrafter"/>
</dbReference>
<dbReference type="Gene3D" id="2.60.120.650">
    <property type="entry name" value="Cupin"/>
    <property type="match status" value="1"/>
</dbReference>
<dbReference type="InterPro" id="IPR041667">
    <property type="entry name" value="Cupin_8"/>
</dbReference>
<comment type="similarity">
    <text evidence="3">Belongs to the methyltransferase superfamily. LCMT family.</text>
</comment>
<dbReference type="InterPro" id="IPR015915">
    <property type="entry name" value="Kelch-typ_b-propeller"/>
</dbReference>
<comment type="caution">
    <text evidence="18">The sequence shown here is derived from an EMBL/GenBank/DDBJ whole genome shotgun (WGS) entry which is preliminary data.</text>
</comment>
<name>A0A4V5NF35_9PEZI</name>
<feature type="domain" description="JmjC" evidence="17">
    <location>
        <begin position="832"/>
        <end position="1000"/>
    </location>
</feature>
<keyword evidence="10" id="KW-0819">tRNA processing</keyword>
<dbReference type="EMBL" id="NAJN01000726">
    <property type="protein sequence ID" value="TKA69489.1"/>
    <property type="molecule type" value="Genomic_DNA"/>
</dbReference>
<dbReference type="SUPFAM" id="SSF50965">
    <property type="entry name" value="Galactose oxidase, central domain"/>
    <property type="match status" value="1"/>
</dbReference>
<evidence type="ECO:0000256" key="6">
    <source>
        <dbReference type="ARBA" id="ARBA00018045"/>
    </source>
</evidence>
<evidence type="ECO:0000256" key="7">
    <source>
        <dbReference type="ARBA" id="ARBA00022603"/>
    </source>
</evidence>
<evidence type="ECO:0000256" key="11">
    <source>
        <dbReference type="ARBA" id="ARBA00025588"/>
    </source>
</evidence>
<comment type="function">
    <text evidence="11">Probable S-adenosyl-L-methionine-dependent methyltransferase that acts as a component of the wybutosine biosynthesis pathway. Wybutosine is a hyper modified guanosine with a tricyclic base found at the 3'-position adjacent to the anticodon of eukaryotic phenylalanine tRNA. May methylate the carboxyl group of leucine residues to form alpha-leucine ester residues.</text>
</comment>
<dbReference type="Proteomes" id="UP000308768">
    <property type="component" value="Unassembled WGS sequence"/>
</dbReference>
<keyword evidence="9" id="KW-0949">S-adenosyl-L-methionine</keyword>
<dbReference type="GO" id="GO:0008175">
    <property type="term" value="F:tRNA methyltransferase activity"/>
    <property type="evidence" value="ECO:0007669"/>
    <property type="project" value="TreeGrafter"/>
</dbReference>
<dbReference type="FunFam" id="2.60.120.650:FF:000043">
    <property type="entry name" value="tRNA wybutosine-synthesizing protein 4"/>
    <property type="match status" value="1"/>
</dbReference>
<gene>
    <name evidence="18" type="ORF">B0A49_07263</name>
</gene>
<dbReference type="GO" id="GO:0031591">
    <property type="term" value="P:wybutosine biosynthetic process"/>
    <property type="evidence" value="ECO:0007669"/>
    <property type="project" value="TreeGrafter"/>
</dbReference>
<accession>A0A4V5NF35</accession>
<evidence type="ECO:0000256" key="2">
    <source>
        <dbReference type="ARBA" id="ARBA00004797"/>
    </source>
</evidence>
<dbReference type="Gene3D" id="2.120.10.80">
    <property type="entry name" value="Kelch-type beta propeller"/>
    <property type="match status" value="1"/>
</dbReference>
<evidence type="ECO:0000313" key="18">
    <source>
        <dbReference type="EMBL" id="TKA69489.1"/>
    </source>
</evidence>
<dbReference type="PANTHER" id="PTHR46529:SF1">
    <property type="entry name" value="TRNA WYBUTOSINE-SYNTHESIZING PROTEIN 4"/>
    <property type="match status" value="1"/>
</dbReference>
<organism evidence="18 19">
    <name type="scientific">Cryomyces minteri</name>
    <dbReference type="NCBI Taxonomy" id="331657"/>
    <lineage>
        <taxon>Eukaryota</taxon>
        <taxon>Fungi</taxon>
        <taxon>Dikarya</taxon>
        <taxon>Ascomycota</taxon>
        <taxon>Pezizomycotina</taxon>
        <taxon>Dothideomycetes</taxon>
        <taxon>Dothideomycetes incertae sedis</taxon>
        <taxon>Cryomyces</taxon>
    </lineage>
</organism>
<dbReference type="InterPro" id="IPR003347">
    <property type="entry name" value="JmjC_dom"/>
</dbReference>
<keyword evidence="19" id="KW-1185">Reference proteome</keyword>
<evidence type="ECO:0000256" key="3">
    <source>
        <dbReference type="ARBA" id="ARBA00010703"/>
    </source>
</evidence>
<evidence type="ECO:0000256" key="15">
    <source>
        <dbReference type="ARBA" id="ARBA00049250"/>
    </source>
</evidence>
<comment type="pathway">
    <text evidence="2">tRNA modification; wybutosine-tRNA(Phe) biosynthesis.</text>
</comment>
<dbReference type="EC" id="2.1.1.290" evidence="5"/>
<feature type="region of interest" description="Disordered" evidence="16">
    <location>
        <begin position="15"/>
        <end position="39"/>
    </location>
</feature>
<reference evidence="18 19" key="1">
    <citation type="submission" date="2017-03" db="EMBL/GenBank/DDBJ databases">
        <title>Genomes of endolithic fungi from Antarctica.</title>
        <authorList>
            <person name="Coleine C."/>
            <person name="Masonjones S."/>
            <person name="Stajich J.E."/>
        </authorList>
    </citation>
    <scope>NUCLEOTIDE SEQUENCE [LARGE SCALE GENOMIC DNA]</scope>
    <source>
        <strain evidence="18 19">CCFEE 5187</strain>
    </source>
</reference>
<dbReference type="InterPro" id="IPR029063">
    <property type="entry name" value="SAM-dependent_MTases_sf"/>
</dbReference>
<evidence type="ECO:0000256" key="9">
    <source>
        <dbReference type="ARBA" id="ARBA00022691"/>
    </source>
</evidence>
<dbReference type="InterPro" id="IPR011043">
    <property type="entry name" value="Gal_Oxase/kelch_b-propeller"/>
</dbReference>
<evidence type="ECO:0000259" key="17">
    <source>
        <dbReference type="PROSITE" id="PS51184"/>
    </source>
</evidence>
<comment type="catalytic activity">
    <reaction evidence="15">
        <text>7-[(3S)-(3-amino-3-methoxycarbonyl)propyl]wyosine(37) in tRNA(Phe) + S-adenosyl-L-methionine + CO2 = wybutosine(37) in tRNA(Phe) + S-adenosyl-L-homocysteine + 2 H(+)</text>
        <dbReference type="Rhea" id="RHEA:37119"/>
        <dbReference type="Rhea" id="RHEA-COMP:11844"/>
        <dbReference type="Rhea" id="RHEA-COMP:11847"/>
        <dbReference type="ChEBI" id="CHEBI:15378"/>
        <dbReference type="ChEBI" id="CHEBI:16526"/>
        <dbReference type="ChEBI" id="CHEBI:57856"/>
        <dbReference type="ChEBI" id="CHEBI:59789"/>
        <dbReference type="ChEBI" id="CHEBI:73544"/>
        <dbReference type="ChEBI" id="CHEBI:74275"/>
        <dbReference type="EC" id="2.3.1.231"/>
    </reaction>
</comment>
<dbReference type="STRING" id="331657.A0A4V5NF35"/>
<dbReference type="Pfam" id="PF04072">
    <property type="entry name" value="LCM"/>
    <property type="match status" value="1"/>
</dbReference>
<dbReference type="UniPathway" id="UPA00375"/>
<dbReference type="OrthoDB" id="47172at2759"/>
<dbReference type="PROSITE" id="PS51184">
    <property type="entry name" value="JMJC"/>
    <property type="match status" value="1"/>
</dbReference>
<dbReference type="InterPro" id="IPR007213">
    <property type="entry name" value="Ppm1/Ppm2/Tcmp"/>
</dbReference>
<evidence type="ECO:0000256" key="16">
    <source>
        <dbReference type="SAM" id="MobiDB-lite"/>
    </source>
</evidence>
<evidence type="ECO:0000256" key="8">
    <source>
        <dbReference type="ARBA" id="ARBA00022679"/>
    </source>
</evidence>
<dbReference type="Gene3D" id="3.40.50.150">
    <property type="entry name" value="Vaccinia Virus protein VP39"/>
    <property type="match status" value="1"/>
</dbReference>
<dbReference type="PANTHER" id="PTHR46529">
    <property type="entry name" value="TRNA WYBUTOSINE-SYNTHESIZING PROTEIN 4"/>
    <property type="match status" value="1"/>
</dbReference>
<sequence>MVGISTQIGASTTGVHALPRQPTVRSNRDKRDEDVMATNNSSIVSKRSVEKLYYHEDTEFFRYFVKKFQRRSPLINRGYWLRMRAVDHVIRNFLQDHGEKKKVIINLGCGYDPVPLQYLKKSPELCKAVTFVDVDHLQLMSKKRELILRNKALSSLLSGLEMKYAGGNVVIRSDRYLGLGCDLRRLDVLQRILQDELQVDEGLVLLVAEVSITYMDVKSADNVIKWASSFKDVRFCLLEQYLPDGPGHPFAATMIQHFKKLQTPLESIYTYPQLSDQRSRFRTAGWPSVSVRSLWDLWEDSSYVNSNDKKALDSIEPFDEWEELALFACHYFLLVAEKIPTECPTRTPSDDRKAAVKGPAFEECRVSYKEVLQGHGRRRFASILTPNQHMVGFLGGLGAQSRLTTCDVYSDSPNHAQIRSPPSSTGYMCHTTTSLGGSDVLVAGGRASPDKASDDCWLRRGDVWSRAGALSPGRYRHCAVPVAIPQSAETGTGVLVFGGKASNGNVLDDWWLWRPAIGWELLDTITGQRPCGRFGACMARKSQAPVGSVEFSLFTNSGYLAGGMSEDGLINSDLWEWELRYVNAHFVLKLQDVSIDFSFDTEHSYGRFGAALVPSCWGLLLIGGVTGKQLLRHEDEIVVLESRARLRVDVHPRPLLVGFGAATVGTSLSKSSVLIVGGGSVCFSFGTFWNEGCFLLGKPKGVDGMPWHFQIPDPNVAAMESVNEGGHQLGLSSDQSSTAASPQITYIPRIQINTAEAFQSVLSAGQPAIIEELSLGTCIERWTLEYLRKQIGADQQVVVHSSSTRHMNFQTKNFSYITKPFGDFLDAVERGEKLYLRALSSNDPAGKPTSFSQDYPSIAADFELPHALGMVAANAHSSPLRISGPVTMWLHYDVMANVLCQIRGRKRLLLYPPSDVAQLGLVPGASSSSIDVFETDASAHPSLAHTHPHEALLAPGDVLFIPALWLHTAAPTEGVSVAVNVFFRNLEKGYAAGKDVYGNRDLQAYERGRKDVERIAKAFEGLPVEMRRFYMERLGMELMDKARAPSR</sequence>
<evidence type="ECO:0000256" key="14">
    <source>
        <dbReference type="ARBA" id="ARBA00030847"/>
    </source>
</evidence>
<comment type="catalytic activity">
    <reaction evidence="1">
        <text>7-[(3S)-3-amino-3-carboxypropyl]wyosine(37) in tRNA(Phe) + S-adenosyl-L-methionine = 7-[(3S)-(3-amino-3-methoxycarbonyl)propyl]wyosine(37) in tRNA(Phe) + S-adenosyl-L-homocysteine</text>
        <dbReference type="Rhea" id="RHEA:36903"/>
        <dbReference type="Rhea" id="RHEA-COMP:10379"/>
        <dbReference type="Rhea" id="RHEA-COMP:11844"/>
        <dbReference type="ChEBI" id="CHEBI:57856"/>
        <dbReference type="ChEBI" id="CHEBI:59789"/>
        <dbReference type="ChEBI" id="CHEBI:73543"/>
        <dbReference type="ChEBI" id="CHEBI:74275"/>
        <dbReference type="EC" id="2.1.1.290"/>
    </reaction>
</comment>
<evidence type="ECO:0000256" key="10">
    <source>
        <dbReference type="ARBA" id="ARBA00022694"/>
    </source>
</evidence>
<evidence type="ECO:0000256" key="5">
    <source>
        <dbReference type="ARBA" id="ARBA00012779"/>
    </source>
</evidence>
<keyword evidence="8" id="KW-0808">Transferase</keyword>
<dbReference type="Pfam" id="PF13418">
    <property type="entry name" value="Beta-prop_TYW4"/>
    <property type="match status" value="1"/>
</dbReference>
<evidence type="ECO:0000256" key="1">
    <source>
        <dbReference type="ARBA" id="ARBA00001806"/>
    </source>
</evidence>